<dbReference type="Proteomes" id="UP000230778">
    <property type="component" value="Unassembled WGS sequence"/>
</dbReference>
<dbReference type="AlphaFoldDB" id="A0A2H0FF07"/>
<reference evidence="1 2" key="1">
    <citation type="submission" date="2017-09" db="EMBL/GenBank/DDBJ databases">
        <title>Depth-based differentiation of microbial function through sediment-hosted aquifers and enrichment of novel symbionts in the deep terrestrial subsurface.</title>
        <authorList>
            <person name="Probst A.J."/>
            <person name="Ladd B."/>
            <person name="Jarett J.K."/>
            <person name="Geller-Mcgrath D.E."/>
            <person name="Sieber C.M."/>
            <person name="Emerson J.B."/>
            <person name="Anantharaman K."/>
            <person name="Thomas B.C."/>
            <person name="Malmstrom R."/>
            <person name="Stieglmeier M."/>
            <person name="Klingl A."/>
            <person name="Woyke T."/>
            <person name="Ryan C.M."/>
            <person name="Banfield J.F."/>
        </authorList>
    </citation>
    <scope>NUCLEOTIDE SEQUENCE [LARGE SCALE GENOMIC DNA]</scope>
    <source>
        <strain evidence="1">CG18_big_fil_WC_8_21_14_2_50_37_10</strain>
    </source>
</reference>
<evidence type="ECO:0008006" key="3">
    <source>
        <dbReference type="Google" id="ProtNLM"/>
    </source>
</evidence>
<evidence type="ECO:0000313" key="1">
    <source>
        <dbReference type="EMBL" id="PIQ05298.1"/>
    </source>
</evidence>
<name>A0A2H0FF07_9BACT</name>
<sequence>SIQKIGLVRFNPFKEIGGNQSFSVALLDGNDSGIVVTSLYSREGNRVYGKPIEKGVSNYLLSEEEKQVLEIAKKNAENIKSKLNQSATGSGGSGTY</sequence>
<dbReference type="Pfam" id="PF14584">
    <property type="entry name" value="DUF4446"/>
    <property type="match status" value="1"/>
</dbReference>
<feature type="non-terminal residue" evidence="1">
    <location>
        <position position="1"/>
    </location>
</feature>
<organism evidence="1 2">
    <name type="scientific">Candidatus Nealsonbacteria bacterium CG18_big_fil_WC_8_21_14_2_50_37_10</name>
    <dbReference type="NCBI Taxonomy" id="1974717"/>
    <lineage>
        <taxon>Bacteria</taxon>
        <taxon>Candidatus Nealsoniibacteriota</taxon>
    </lineage>
</organism>
<comment type="caution">
    <text evidence="1">The sequence shown here is derived from an EMBL/GenBank/DDBJ whole genome shotgun (WGS) entry which is preliminary data.</text>
</comment>
<accession>A0A2H0FF07</accession>
<evidence type="ECO:0000313" key="2">
    <source>
        <dbReference type="Proteomes" id="UP000230778"/>
    </source>
</evidence>
<protein>
    <recommendedName>
        <fullName evidence="3">DUF4446 domain-containing protein</fullName>
    </recommendedName>
</protein>
<dbReference type="EMBL" id="PCUC01000150">
    <property type="protein sequence ID" value="PIQ05298.1"/>
    <property type="molecule type" value="Genomic_DNA"/>
</dbReference>
<gene>
    <name evidence="1" type="ORF">COW72_02875</name>
</gene>
<proteinExistence type="predicted"/>
<dbReference type="InterPro" id="IPR027981">
    <property type="entry name" value="DUF4446"/>
</dbReference>